<evidence type="ECO:0000256" key="3">
    <source>
        <dbReference type="ARBA" id="ARBA00022833"/>
    </source>
</evidence>
<dbReference type="InterPro" id="IPR036390">
    <property type="entry name" value="WH_DNA-bd_sf"/>
</dbReference>
<dbReference type="OrthoDB" id="8659436at2"/>
<reference evidence="9 10" key="1">
    <citation type="submission" date="2017-09" db="EMBL/GenBank/DDBJ databases">
        <title>High-quality draft genome sequence of Butyrivibrio fibrisolvens INBov1, isolated from cow rumen.</title>
        <authorList>
            <person name="Rodriguez Hernaez J."/>
            <person name="Rivarola M."/>
            <person name="Paniego N."/>
            <person name="Cravero S."/>
            <person name="Ceron Cucchi M."/>
            <person name="Martinez M.C."/>
        </authorList>
    </citation>
    <scope>NUCLEOTIDE SEQUENCE [LARGE SCALE GENOMIC DNA]</scope>
    <source>
        <strain evidence="9 10">INBov1</strain>
    </source>
</reference>
<dbReference type="GO" id="GO:0008270">
    <property type="term" value="F:zinc ion binding"/>
    <property type="evidence" value="ECO:0007669"/>
    <property type="project" value="TreeGrafter"/>
</dbReference>
<feature type="binding site" evidence="7">
    <location>
        <position position="152"/>
    </location>
    <ligand>
        <name>Zn(2+)</name>
        <dbReference type="ChEBI" id="CHEBI:29105"/>
    </ligand>
</feature>
<dbReference type="Gene3D" id="1.10.10.10">
    <property type="entry name" value="Winged helix-like DNA-binding domain superfamily/Winged helix DNA-binding domain"/>
    <property type="match status" value="1"/>
</dbReference>
<evidence type="ECO:0000256" key="4">
    <source>
        <dbReference type="ARBA" id="ARBA00023015"/>
    </source>
</evidence>
<dbReference type="InterPro" id="IPR002481">
    <property type="entry name" value="FUR"/>
</dbReference>
<dbReference type="GO" id="GO:0045892">
    <property type="term" value="P:negative regulation of DNA-templated transcription"/>
    <property type="evidence" value="ECO:0007669"/>
    <property type="project" value="TreeGrafter"/>
</dbReference>
<evidence type="ECO:0000256" key="7">
    <source>
        <dbReference type="PIRSR" id="PIRSR602481-1"/>
    </source>
</evidence>
<sequence>MRLNMSCKIHAETVERQMERNWPEGIKKTKQRLDIYHILADAVKPLTATEIYEELSKKEGGNSYAFSTVYRCLQTFEDAGILTKSTAVTSENAMYELRLAQHRHYAICLKCKERFPLRTCFLGDLNKMLPANMDDFEITGHQLEIYGYCAKCK</sequence>
<feature type="binding site" evidence="7">
    <location>
        <position position="149"/>
    </location>
    <ligand>
        <name>Zn(2+)</name>
        <dbReference type="ChEBI" id="CHEBI:29105"/>
    </ligand>
</feature>
<dbReference type="InterPro" id="IPR043135">
    <property type="entry name" value="Fur_C"/>
</dbReference>
<dbReference type="Proteomes" id="UP000245488">
    <property type="component" value="Chromosome"/>
</dbReference>
<dbReference type="SUPFAM" id="SSF46785">
    <property type="entry name" value="Winged helix' DNA-binding domain"/>
    <property type="match status" value="1"/>
</dbReference>
<evidence type="ECO:0000256" key="6">
    <source>
        <dbReference type="ARBA" id="ARBA00023163"/>
    </source>
</evidence>
<evidence type="ECO:0000256" key="5">
    <source>
        <dbReference type="ARBA" id="ARBA00023125"/>
    </source>
</evidence>
<keyword evidence="4" id="KW-0805">Transcription regulation</keyword>
<dbReference type="PANTHER" id="PTHR33202:SF7">
    <property type="entry name" value="FERRIC UPTAKE REGULATION PROTEIN"/>
    <property type="match status" value="1"/>
</dbReference>
<dbReference type="InterPro" id="IPR036388">
    <property type="entry name" value="WH-like_DNA-bd_sf"/>
</dbReference>
<comment type="cofactor">
    <cofactor evidence="8">
        <name>Mn(2+)</name>
        <dbReference type="ChEBI" id="CHEBI:29035"/>
    </cofactor>
    <cofactor evidence="8">
        <name>Fe(2+)</name>
        <dbReference type="ChEBI" id="CHEBI:29033"/>
    </cofactor>
    <text evidence="8">Binds 1 Mn(2+) or Fe(2+) ion per subunit.</text>
</comment>
<organism evidence="9 10">
    <name type="scientific">Butyrivibrio fibrisolvens</name>
    <dbReference type="NCBI Taxonomy" id="831"/>
    <lineage>
        <taxon>Bacteria</taxon>
        <taxon>Bacillati</taxon>
        <taxon>Bacillota</taxon>
        <taxon>Clostridia</taxon>
        <taxon>Lachnospirales</taxon>
        <taxon>Lachnospiraceae</taxon>
        <taxon>Butyrivibrio</taxon>
    </lineage>
</organism>
<feature type="binding site" evidence="8">
    <location>
        <position position="102"/>
    </location>
    <ligand>
        <name>Fe cation</name>
        <dbReference type="ChEBI" id="CHEBI:24875"/>
    </ligand>
</feature>
<comment type="caution">
    <text evidence="9">The sequence shown here is derived from an EMBL/GenBank/DDBJ whole genome shotgun (WGS) entry which is preliminary data.</text>
</comment>
<dbReference type="GO" id="GO:0003700">
    <property type="term" value="F:DNA-binding transcription factor activity"/>
    <property type="evidence" value="ECO:0007669"/>
    <property type="project" value="InterPro"/>
</dbReference>
<feature type="binding site" evidence="7">
    <location>
        <position position="108"/>
    </location>
    <ligand>
        <name>Zn(2+)</name>
        <dbReference type="ChEBI" id="CHEBI:29105"/>
    </ligand>
</feature>
<evidence type="ECO:0000256" key="1">
    <source>
        <dbReference type="ARBA" id="ARBA00007957"/>
    </source>
</evidence>
<dbReference type="AlphaFoldDB" id="A0A317FY88"/>
<accession>A0A317FY88</accession>
<dbReference type="EMBL" id="NXNG01000001">
    <property type="protein sequence ID" value="PWT26678.1"/>
    <property type="molecule type" value="Genomic_DNA"/>
</dbReference>
<keyword evidence="5" id="KW-0238">DNA-binding</keyword>
<dbReference type="CDD" id="cd07153">
    <property type="entry name" value="Fur_like"/>
    <property type="match status" value="1"/>
</dbReference>
<evidence type="ECO:0000313" key="10">
    <source>
        <dbReference type="Proteomes" id="UP000245488"/>
    </source>
</evidence>
<comment type="similarity">
    <text evidence="1">Belongs to the Fur family.</text>
</comment>
<name>A0A317FY88_BUTFI</name>
<gene>
    <name evidence="9" type="ORF">CPT75_05840</name>
</gene>
<dbReference type="Gene3D" id="3.30.1490.190">
    <property type="match status" value="1"/>
</dbReference>
<comment type="cofactor">
    <cofactor evidence="7">
        <name>Zn(2+)</name>
        <dbReference type="ChEBI" id="CHEBI:29105"/>
    </cofactor>
    <text evidence="7">Binds 1 zinc ion per subunit.</text>
</comment>
<feature type="binding site" evidence="8">
    <location>
        <position position="141"/>
    </location>
    <ligand>
        <name>Fe cation</name>
        <dbReference type="ChEBI" id="CHEBI:24875"/>
    </ligand>
</feature>
<keyword evidence="6" id="KW-0804">Transcription</keyword>
<dbReference type="GO" id="GO:1900376">
    <property type="term" value="P:regulation of secondary metabolite biosynthetic process"/>
    <property type="evidence" value="ECO:0007669"/>
    <property type="project" value="TreeGrafter"/>
</dbReference>
<keyword evidence="10" id="KW-1185">Reference proteome</keyword>
<feature type="binding site" evidence="7">
    <location>
        <position position="111"/>
    </location>
    <ligand>
        <name>Zn(2+)</name>
        <dbReference type="ChEBI" id="CHEBI:29105"/>
    </ligand>
</feature>
<evidence type="ECO:0000313" key="9">
    <source>
        <dbReference type="EMBL" id="PWT26678.1"/>
    </source>
</evidence>
<keyword evidence="3 7" id="KW-0862">Zinc</keyword>
<dbReference type="Pfam" id="PF01475">
    <property type="entry name" value="FUR"/>
    <property type="match status" value="1"/>
</dbReference>
<evidence type="ECO:0000256" key="8">
    <source>
        <dbReference type="PIRSR" id="PIRSR602481-2"/>
    </source>
</evidence>
<dbReference type="GO" id="GO:0000976">
    <property type="term" value="F:transcription cis-regulatory region binding"/>
    <property type="evidence" value="ECO:0007669"/>
    <property type="project" value="TreeGrafter"/>
</dbReference>
<dbReference type="PANTHER" id="PTHR33202">
    <property type="entry name" value="ZINC UPTAKE REGULATION PROTEIN"/>
    <property type="match status" value="1"/>
</dbReference>
<keyword evidence="2" id="KW-0678">Repressor</keyword>
<keyword evidence="7" id="KW-0479">Metal-binding</keyword>
<keyword evidence="8" id="KW-0408">Iron</keyword>
<protein>
    <submittedName>
        <fullName evidence="9">Transcriptional repressor</fullName>
    </submittedName>
</protein>
<proteinExistence type="inferred from homology"/>
<evidence type="ECO:0000256" key="2">
    <source>
        <dbReference type="ARBA" id="ARBA00022491"/>
    </source>
</evidence>